<dbReference type="SUPFAM" id="SSF52091">
    <property type="entry name" value="SpoIIaa-like"/>
    <property type="match status" value="1"/>
</dbReference>
<feature type="region of interest" description="Disordered" evidence="8">
    <location>
        <begin position="401"/>
        <end position="429"/>
    </location>
</feature>
<dbReference type="Proteomes" id="UP000185434">
    <property type="component" value="Chromosome"/>
</dbReference>
<feature type="binding site" evidence="7">
    <location>
        <position position="64"/>
    </location>
    <ligand>
        <name>substrate</name>
    </ligand>
</feature>
<dbReference type="InterPro" id="IPR036513">
    <property type="entry name" value="STAS_dom_sf"/>
</dbReference>
<dbReference type="Gene3D" id="3.30.750.24">
    <property type="entry name" value="STAS domain"/>
    <property type="match status" value="1"/>
</dbReference>
<feature type="binding site" evidence="7">
    <location>
        <position position="159"/>
    </location>
    <ligand>
        <name>substrate</name>
    </ligand>
</feature>
<evidence type="ECO:0000256" key="5">
    <source>
        <dbReference type="ARBA" id="ARBA00049534"/>
    </source>
</evidence>
<dbReference type="Gene3D" id="3.40.710.10">
    <property type="entry name" value="DD-peptidase/beta-lactamase superfamily"/>
    <property type="match status" value="1"/>
</dbReference>
<feature type="binding site" evidence="7">
    <location>
        <position position="190"/>
    </location>
    <ligand>
        <name>substrate</name>
    </ligand>
</feature>
<keyword evidence="7" id="KW-0007">Acetylation</keyword>
<dbReference type="Pfam" id="PF01740">
    <property type="entry name" value="STAS"/>
    <property type="match status" value="1"/>
</dbReference>
<feature type="binding site" evidence="7">
    <location>
        <position position="242"/>
    </location>
    <ligand>
        <name>substrate</name>
    </ligand>
</feature>
<feature type="binding site" evidence="7">
    <location>
        <position position="166"/>
    </location>
    <ligand>
        <name>substrate</name>
    </ligand>
</feature>
<dbReference type="NCBIfam" id="TIGR03814">
    <property type="entry name" value="Gln_ase"/>
    <property type="match status" value="1"/>
</dbReference>
<feature type="binding site" evidence="7">
    <location>
        <position position="113"/>
    </location>
    <ligand>
        <name>substrate</name>
    </ligand>
</feature>
<dbReference type="RefSeq" id="WP_245797771.1">
    <property type="nucleotide sequence ID" value="NZ_CP009247.1"/>
</dbReference>
<comment type="subunit">
    <text evidence="2 7">Homotetramer.</text>
</comment>
<keyword evidence="4 7" id="KW-0378">Hydrolase</keyword>
<dbReference type="GO" id="GO:0004359">
    <property type="term" value="F:glutaminase activity"/>
    <property type="evidence" value="ECO:0007669"/>
    <property type="project" value="UniProtKB-UniRule"/>
</dbReference>
<dbReference type="Pfam" id="PF04960">
    <property type="entry name" value="Glutaminase"/>
    <property type="match status" value="1"/>
</dbReference>
<organism evidence="10 11">
    <name type="scientific">Corynebacterium frankenforstense DSM 45800</name>
    <dbReference type="NCBI Taxonomy" id="1437875"/>
    <lineage>
        <taxon>Bacteria</taxon>
        <taxon>Bacillati</taxon>
        <taxon>Actinomycetota</taxon>
        <taxon>Actinomycetes</taxon>
        <taxon>Mycobacteriales</taxon>
        <taxon>Corynebacteriaceae</taxon>
        <taxon>Corynebacterium</taxon>
    </lineage>
</organism>
<evidence type="ECO:0000256" key="7">
    <source>
        <dbReference type="HAMAP-Rule" id="MF_00313"/>
    </source>
</evidence>
<dbReference type="PANTHER" id="PTHR12544:SF29">
    <property type="entry name" value="GLUTAMINASE"/>
    <property type="match status" value="1"/>
</dbReference>
<sequence>MKSPVPQYLENLLDEVRDNTDGAVADYIPNLAEADPDPLAIALCTVSGRIYAAGDADRLFTMQSITKPFIFGLALQEHGEKVLDVVGLEPSGESFNELSLDRSTHRPMNPMINAGAIAVNQLINGTESSVEDRVAVIHDFLGRLAGRRLSVDGDLADNELAGADRNLALAHMLRSHGVINDDARDAVDSYIRQCAAEVSVRDLAVMAATLANGGVQPQTGERVLDAGVARLTLAVMSSAGMYDGAGRWMARVGIPAKSGVSGGLLGSLPGQLGIGTFSPRLDSEGNSVRGRLLYERLSDSMGLHLMNPAEVGVHAVRSILVHGEDTVLTLQGVINFSAAESILHEIARHDFTEGRLVLDVTRVVTVESIGRRFLSSVLAKMRSAGLDIALHDPEDRLRELTVDGDRPESLDAEELAEVESEPPENDGEW</sequence>
<dbReference type="SUPFAM" id="SSF56601">
    <property type="entry name" value="beta-lactamase/transpeptidase-like"/>
    <property type="match status" value="1"/>
</dbReference>
<dbReference type="KEGG" id="cfk:CFRA_09450"/>
<reference evidence="10 11" key="1">
    <citation type="submission" date="2014-08" db="EMBL/GenBank/DDBJ databases">
        <title>Complete genome sequence of Corynebacterium frankenforstense ST18(T) (=DSM 45800(T)), isolated from raw cow milk.</title>
        <authorList>
            <person name="Ruckert C."/>
            <person name="Albersmeier A."/>
            <person name="Winkler A."/>
            <person name="Lipski A."/>
            <person name="Kalinowski J."/>
        </authorList>
    </citation>
    <scope>NUCLEOTIDE SEQUENCE [LARGE SCALE GENOMIC DNA]</scope>
    <source>
        <strain evidence="10 11">ST18</strain>
    </source>
</reference>
<dbReference type="PANTHER" id="PTHR12544">
    <property type="entry name" value="GLUTAMINASE"/>
    <property type="match status" value="1"/>
</dbReference>
<dbReference type="FunFam" id="3.40.710.10:FF:000005">
    <property type="entry name" value="Glutaminase"/>
    <property type="match status" value="1"/>
</dbReference>
<feature type="binding site" evidence="7">
    <location>
        <position position="260"/>
    </location>
    <ligand>
        <name>substrate</name>
    </ligand>
</feature>
<dbReference type="EMBL" id="CP009247">
    <property type="protein sequence ID" value="APT89434.1"/>
    <property type="molecule type" value="Genomic_DNA"/>
</dbReference>
<protein>
    <recommendedName>
        <fullName evidence="6 7">Glutaminase</fullName>
        <ecNumber evidence="3 7">3.5.1.2</ecNumber>
    </recommendedName>
</protein>
<gene>
    <name evidence="7" type="primary">glsA</name>
    <name evidence="10" type="ORF">CFRA_09450</name>
</gene>
<evidence type="ECO:0000256" key="1">
    <source>
        <dbReference type="ARBA" id="ARBA00011076"/>
    </source>
</evidence>
<keyword evidence="11" id="KW-1185">Reference proteome</keyword>
<evidence type="ECO:0000256" key="2">
    <source>
        <dbReference type="ARBA" id="ARBA00011881"/>
    </source>
</evidence>
<accession>A0A1L7CU95</accession>
<evidence type="ECO:0000256" key="4">
    <source>
        <dbReference type="ARBA" id="ARBA00022801"/>
    </source>
</evidence>
<evidence type="ECO:0000256" key="6">
    <source>
        <dbReference type="ARBA" id="ARBA00070405"/>
    </source>
</evidence>
<comment type="similarity">
    <text evidence="1 7">Belongs to the glutaminase family.</text>
</comment>
<dbReference type="InterPro" id="IPR002645">
    <property type="entry name" value="STAS_dom"/>
</dbReference>
<evidence type="ECO:0000256" key="8">
    <source>
        <dbReference type="SAM" id="MobiDB-lite"/>
    </source>
</evidence>
<feature type="compositionally biased region" description="Acidic residues" evidence="8">
    <location>
        <begin position="410"/>
        <end position="429"/>
    </location>
</feature>
<evidence type="ECO:0000259" key="9">
    <source>
        <dbReference type="PROSITE" id="PS50801"/>
    </source>
</evidence>
<dbReference type="NCBIfam" id="NF002134">
    <property type="entry name" value="PRK00971.1-4"/>
    <property type="match status" value="1"/>
</dbReference>
<dbReference type="STRING" id="1437875.CFRA_09450"/>
<name>A0A1L7CU95_9CORY</name>
<evidence type="ECO:0000313" key="10">
    <source>
        <dbReference type="EMBL" id="APT89434.1"/>
    </source>
</evidence>
<dbReference type="InterPro" id="IPR015868">
    <property type="entry name" value="Glutaminase"/>
</dbReference>
<dbReference type="EC" id="3.5.1.2" evidence="3 7"/>
<comment type="catalytic activity">
    <reaction evidence="5 7">
        <text>L-glutamine + H2O = L-glutamate + NH4(+)</text>
        <dbReference type="Rhea" id="RHEA:15889"/>
        <dbReference type="ChEBI" id="CHEBI:15377"/>
        <dbReference type="ChEBI" id="CHEBI:28938"/>
        <dbReference type="ChEBI" id="CHEBI:29985"/>
        <dbReference type="ChEBI" id="CHEBI:58359"/>
        <dbReference type="EC" id="3.5.1.2"/>
    </reaction>
</comment>
<dbReference type="GO" id="GO:0006537">
    <property type="term" value="P:glutamate biosynthetic process"/>
    <property type="evidence" value="ECO:0007669"/>
    <property type="project" value="TreeGrafter"/>
</dbReference>
<proteinExistence type="inferred from homology"/>
<dbReference type="InterPro" id="IPR012338">
    <property type="entry name" value="Beta-lactam/transpept-like"/>
</dbReference>
<dbReference type="PROSITE" id="PS50801">
    <property type="entry name" value="STAS"/>
    <property type="match status" value="1"/>
</dbReference>
<dbReference type="AlphaFoldDB" id="A0A1L7CU95"/>
<dbReference type="GO" id="GO:0006543">
    <property type="term" value="P:L-glutamine catabolic process"/>
    <property type="evidence" value="ECO:0007669"/>
    <property type="project" value="TreeGrafter"/>
</dbReference>
<evidence type="ECO:0000256" key="3">
    <source>
        <dbReference type="ARBA" id="ARBA00012918"/>
    </source>
</evidence>
<dbReference type="HAMAP" id="MF_00313">
    <property type="entry name" value="Glutaminase"/>
    <property type="match status" value="1"/>
</dbReference>
<evidence type="ECO:0000313" key="11">
    <source>
        <dbReference type="Proteomes" id="UP000185434"/>
    </source>
</evidence>
<feature type="domain" description="STAS" evidence="9">
    <location>
        <begin position="327"/>
        <end position="400"/>
    </location>
</feature>